<dbReference type="SUPFAM" id="SSF55961">
    <property type="entry name" value="Bet v1-like"/>
    <property type="match status" value="1"/>
</dbReference>
<dbReference type="InParanoid" id="Q4N6W6"/>
<dbReference type="KEGG" id="tpv:TP01_1054"/>
<dbReference type="AlphaFoldDB" id="Q4N6W6"/>
<proteinExistence type="predicted"/>
<accession>Q4N6W6</accession>
<protein>
    <recommendedName>
        <fullName evidence="3">START domain-containing protein</fullName>
    </recommendedName>
</protein>
<gene>
    <name evidence="1" type="ordered locus">TP01_1054</name>
</gene>
<dbReference type="eggNOG" id="ENOG502S6EW">
    <property type="taxonomic scope" value="Eukaryota"/>
</dbReference>
<evidence type="ECO:0008006" key="3">
    <source>
        <dbReference type="Google" id="ProtNLM"/>
    </source>
</evidence>
<dbReference type="EMBL" id="AAGK01000001">
    <property type="protein sequence ID" value="EAN34292.1"/>
    <property type="molecule type" value="Genomic_DNA"/>
</dbReference>
<comment type="caution">
    <text evidence="1">The sequence shown here is derived from an EMBL/GenBank/DDBJ whole genome shotgun (WGS) entry which is preliminary data.</text>
</comment>
<reference evidence="1 2" key="1">
    <citation type="journal article" date="2005" name="Science">
        <title>Genome sequence of Theileria parva, a bovine pathogen that transforms lymphocytes.</title>
        <authorList>
            <person name="Gardner M.J."/>
            <person name="Bishop R."/>
            <person name="Shah T."/>
            <person name="de Villiers E.P."/>
            <person name="Carlton J.M."/>
            <person name="Hall N."/>
            <person name="Ren Q."/>
            <person name="Paulsen I.T."/>
            <person name="Pain A."/>
            <person name="Berriman M."/>
            <person name="Wilson R.J.M."/>
            <person name="Sato S."/>
            <person name="Ralph S.A."/>
            <person name="Mann D.J."/>
            <person name="Xiong Z."/>
            <person name="Shallom S.J."/>
            <person name="Weidman J."/>
            <person name="Jiang L."/>
            <person name="Lynn J."/>
            <person name="Weaver B."/>
            <person name="Shoaibi A."/>
            <person name="Domingo A.R."/>
            <person name="Wasawo D."/>
            <person name="Crabtree J."/>
            <person name="Wortman J.R."/>
            <person name="Haas B."/>
            <person name="Angiuoli S.V."/>
            <person name="Creasy T.H."/>
            <person name="Lu C."/>
            <person name="Suh B."/>
            <person name="Silva J.C."/>
            <person name="Utterback T.R."/>
            <person name="Feldblyum T.V."/>
            <person name="Pertea M."/>
            <person name="Allen J."/>
            <person name="Nierman W.C."/>
            <person name="Taracha E.L.N."/>
            <person name="Salzberg S.L."/>
            <person name="White O.R."/>
            <person name="Fitzhugh H.A."/>
            <person name="Morzaria S."/>
            <person name="Venter J.C."/>
            <person name="Fraser C.M."/>
            <person name="Nene V."/>
        </authorList>
    </citation>
    <scope>NUCLEOTIDE SEQUENCE [LARGE SCALE GENOMIC DNA]</scope>
    <source>
        <strain evidence="1 2">Muguga</strain>
    </source>
</reference>
<evidence type="ECO:0000313" key="1">
    <source>
        <dbReference type="EMBL" id="EAN34292.1"/>
    </source>
</evidence>
<dbReference type="RefSeq" id="XP_766575.1">
    <property type="nucleotide sequence ID" value="XM_761482.1"/>
</dbReference>
<dbReference type="Proteomes" id="UP000001949">
    <property type="component" value="Unassembled WGS sequence"/>
</dbReference>
<name>Q4N6W6_THEPA</name>
<sequence length="718" mass="83349">MDHSFSIDTCLYSKDDFQTVEQTSSIESFIRYGTEGSINKQIEQELGTVNNEEPKNDNKNEPKTTILKKCVDNLSKIMVSEKMFFFREFFQLKDTFEYSVHSSIDSFHQDLSKVLDESGRSQTGKDTFYTNECPNVERNIHKNCSIHRVSETCSIRESISESEREYDLDPETLEKALLVFVDYSHKLAVKSIEDNRHLLAEKLICNIFRKLKQVYEGDYGHNYTNSLDSTGRHPLFNLSFNLPSGTPNSIKMKLEEMSKDPLYVKSLAERIFIFDIMNKFKMFDLTELCFKFKQPLIRELWNLSVHSVVSKSDHKLERLFQCRNSIFTTERRDKFFYNKNIPPKVESFTNTNLYPQLSVNEDYETKHSNLQKLSDLNSEVMSQYSNSPRLGSDSSRSYKDFGSSRDKWPEDLFMGSYETLNYILKTNGLFNYNRIDLLKGHFNLKRTEGSDFWVKENNNRLETFYFLEKNCVSIKVRGKLPCDIITALTIISQTELGPEWVSFLKESQDLHSFSKTSRISRQKYEYPVVGHKESLVYALSTNLLDEANCVIISCCNPPSNKKEYETVVKAMKKGGLEDSSSFISLDNKNNCSISGYNITGNVPKRKNQKSGDICFLLFPFGENETLMEVYGNVTQEVKLVPMKFVTFLIKKIMLGMIRKLANISKNFSESKFAELVSNKSEFYNWMVKIYQDHKVSNPQLPTFDHDTYVYTYDPIAKN</sequence>
<dbReference type="OMA" id="EANCVII"/>
<dbReference type="Gene3D" id="3.30.530.20">
    <property type="match status" value="1"/>
</dbReference>
<keyword evidence="2" id="KW-1185">Reference proteome</keyword>
<dbReference type="VEuPathDB" id="PiroplasmaDB:TpMuguga_01g01054"/>
<dbReference type="InterPro" id="IPR023393">
    <property type="entry name" value="START-like_dom_sf"/>
</dbReference>
<dbReference type="GeneID" id="3503317"/>
<evidence type="ECO:0000313" key="2">
    <source>
        <dbReference type="Proteomes" id="UP000001949"/>
    </source>
</evidence>
<organism evidence="1 2">
    <name type="scientific">Theileria parva</name>
    <name type="common">East coast fever infection agent</name>
    <dbReference type="NCBI Taxonomy" id="5875"/>
    <lineage>
        <taxon>Eukaryota</taxon>
        <taxon>Sar</taxon>
        <taxon>Alveolata</taxon>
        <taxon>Apicomplexa</taxon>
        <taxon>Aconoidasida</taxon>
        <taxon>Piroplasmida</taxon>
        <taxon>Theileriidae</taxon>
        <taxon>Theileria</taxon>
    </lineage>
</organism>